<evidence type="ECO:0000313" key="2">
    <source>
        <dbReference type="EMBL" id="KAF8411014.1"/>
    </source>
</evidence>
<dbReference type="OrthoDB" id="1928232at2759"/>
<gene>
    <name evidence="2" type="ORF">HHK36_003553</name>
</gene>
<evidence type="ECO:0000256" key="1">
    <source>
        <dbReference type="RuleBase" id="RU367018"/>
    </source>
</evidence>
<keyword evidence="1" id="KW-0539">Nucleus</keyword>
<dbReference type="AlphaFoldDB" id="A0A834ZNF7"/>
<name>A0A834ZNF7_TETSI</name>
<dbReference type="Proteomes" id="UP000655225">
    <property type="component" value="Unassembled WGS sequence"/>
</dbReference>
<comment type="similarity">
    <text evidence="1">Belongs to the FHY3/FAR1 family.</text>
</comment>
<dbReference type="EMBL" id="JABCRI010000002">
    <property type="protein sequence ID" value="KAF8411014.1"/>
    <property type="molecule type" value="Genomic_DNA"/>
</dbReference>
<comment type="subcellular location">
    <subcellularLocation>
        <location evidence="1">Nucleus</location>
    </subcellularLocation>
</comment>
<comment type="caution">
    <text evidence="2">The sequence shown here is derived from an EMBL/GenBank/DDBJ whole genome shotgun (WGS) entry which is preliminary data.</text>
</comment>
<dbReference type="GO" id="GO:0008270">
    <property type="term" value="F:zinc ion binding"/>
    <property type="evidence" value="ECO:0007669"/>
    <property type="project" value="UniProtKB-UniRule"/>
</dbReference>
<organism evidence="2 3">
    <name type="scientific">Tetracentron sinense</name>
    <name type="common">Spur-leaf</name>
    <dbReference type="NCBI Taxonomy" id="13715"/>
    <lineage>
        <taxon>Eukaryota</taxon>
        <taxon>Viridiplantae</taxon>
        <taxon>Streptophyta</taxon>
        <taxon>Embryophyta</taxon>
        <taxon>Tracheophyta</taxon>
        <taxon>Spermatophyta</taxon>
        <taxon>Magnoliopsida</taxon>
        <taxon>Trochodendrales</taxon>
        <taxon>Trochodendraceae</taxon>
        <taxon>Tetracentron</taxon>
    </lineage>
</organism>
<sequence>MEQFPIDILKTYDQIDGNNDEVLGCFADNVGYNGHFETSVETEKVLQEGDCFIESKVGMTFDSIENAKNYYKEYARLNGFRTHVSSRLDVLEIPPHFILKRWIKDANKGEVIDDVGSQIHDGYSGAEVLRVSQACQQATELAYMAGRSKAMFTRVMYHFDQAYEELLIIENDLLQKENGDDIQKDSHINNEKTTQ</sequence>
<accession>A0A834ZNF7</accession>
<keyword evidence="1" id="KW-0479">Metal-binding</keyword>
<evidence type="ECO:0000313" key="3">
    <source>
        <dbReference type="Proteomes" id="UP000655225"/>
    </source>
</evidence>
<keyword evidence="1" id="KW-0863">Zinc-finger</keyword>
<dbReference type="GO" id="GO:0006355">
    <property type="term" value="P:regulation of DNA-templated transcription"/>
    <property type="evidence" value="ECO:0007669"/>
    <property type="project" value="UniProtKB-UniRule"/>
</dbReference>
<keyword evidence="3" id="KW-1185">Reference proteome</keyword>
<protein>
    <recommendedName>
        <fullName evidence="1">Protein FAR1-RELATED SEQUENCE</fullName>
    </recommendedName>
</protein>
<proteinExistence type="inferred from homology"/>
<dbReference type="PANTHER" id="PTHR31669:SF251">
    <property type="entry name" value="PROTEIN FAR1-RELATED SEQUENCE"/>
    <property type="match status" value="1"/>
</dbReference>
<comment type="function">
    <text evidence="1">Putative transcription activator involved in regulating light control of development.</text>
</comment>
<dbReference type="InterPro" id="IPR031052">
    <property type="entry name" value="FHY3/FAR1"/>
</dbReference>
<reference evidence="2 3" key="1">
    <citation type="submission" date="2020-04" db="EMBL/GenBank/DDBJ databases">
        <title>Plant Genome Project.</title>
        <authorList>
            <person name="Zhang R.-G."/>
        </authorList>
    </citation>
    <scope>NUCLEOTIDE SEQUENCE [LARGE SCALE GENOMIC DNA]</scope>
    <source>
        <strain evidence="2">YNK0</strain>
        <tissue evidence="2">Leaf</tissue>
    </source>
</reference>
<dbReference type="PANTHER" id="PTHR31669">
    <property type="entry name" value="PROTEIN FAR1-RELATED SEQUENCE 10-RELATED"/>
    <property type="match status" value="1"/>
</dbReference>
<dbReference type="GO" id="GO:0005634">
    <property type="term" value="C:nucleus"/>
    <property type="evidence" value="ECO:0007669"/>
    <property type="project" value="UniProtKB-SubCell"/>
</dbReference>
<keyword evidence="1" id="KW-0862">Zinc</keyword>